<proteinExistence type="predicted"/>
<evidence type="ECO:0000313" key="1">
    <source>
        <dbReference type="EMBL" id="PFG37202.1"/>
    </source>
</evidence>
<dbReference type="EMBL" id="PDJH01000001">
    <property type="protein sequence ID" value="PFG37202.1"/>
    <property type="molecule type" value="Genomic_DNA"/>
</dbReference>
<dbReference type="InterPro" id="IPR046275">
    <property type="entry name" value="DUF6308"/>
</dbReference>
<dbReference type="Proteomes" id="UP000221394">
    <property type="component" value="Unassembled WGS sequence"/>
</dbReference>
<dbReference type="OrthoDB" id="5178186at2"/>
<sequence length="215" mass="23079">MIIEGSPLATVLDPTHRDLAIALLRSYFAPGAFEGAHFERLAGGGDRPEVQDEFTSDDLVAITMLGVTLKPAAALEILEVRRDSLRAALAAIPNGVHLTSLGAEEIGPDWPVRRLLDALVAIPGIGTTKATKLMARKRPHLVPILDSVVNETLSITKERYWGPLHAWLTADDGANASYLEALREDAGIGSDISVLRVFDILAWRTGRGDAGRTAS</sequence>
<keyword evidence="2" id="KW-1185">Reference proteome</keyword>
<protein>
    <submittedName>
        <fullName evidence="1">Uncharacterized protein</fullName>
    </submittedName>
</protein>
<accession>A0A2A9EG22</accession>
<dbReference type="RefSeq" id="WP_143556604.1">
    <property type="nucleotide sequence ID" value="NZ_PDJH01000001.1"/>
</dbReference>
<comment type="caution">
    <text evidence="1">The sequence shown here is derived from an EMBL/GenBank/DDBJ whole genome shotgun (WGS) entry which is preliminary data.</text>
</comment>
<reference evidence="1 2" key="1">
    <citation type="submission" date="2017-10" db="EMBL/GenBank/DDBJ databases">
        <title>Sequencing the genomes of 1000 actinobacteria strains.</title>
        <authorList>
            <person name="Klenk H.-P."/>
        </authorList>
    </citation>
    <scope>NUCLEOTIDE SEQUENCE [LARGE SCALE GENOMIC DNA]</scope>
    <source>
        <strain evidence="1 2">DSM 21574</strain>
    </source>
</reference>
<dbReference type="Pfam" id="PF19827">
    <property type="entry name" value="DUF6308"/>
    <property type="match status" value="1"/>
</dbReference>
<evidence type="ECO:0000313" key="2">
    <source>
        <dbReference type="Proteomes" id="UP000221394"/>
    </source>
</evidence>
<organism evidence="1 2">
    <name type="scientific">Flavimobilis soli</name>
    <dbReference type="NCBI Taxonomy" id="442709"/>
    <lineage>
        <taxon>Bacteria</taxon>
        <taxon>Bacillati</taxon>
        <taxon>Actinomycetota</taxon>
        <taxon>Actinomycetes</taxon>
        <taxon>Micrococcales</taxon>
        <taxon>Jonesiaceae</taxon>
        <taxon>Flavimobilis</taxon>
    </lineage>
</organism>
<name>A0A2A9EG22_9MICO</name>
<gene>
    <name evidence="1" type="ORF">ATL41_1955</name>
</gene>
<dbReference type="AlphaFoldDB" id="A0A2A9EG22"/>